<dbReference type="SUPFAM" id="SSF55961">
    <property type="entry name" value="Bet v1-like"/>
    <property type="match status" value="1"/>
</dbReference>
<dbReference type="InParanoid" id="A0A409VIR4"/>
<evidence type="ECO:0008006" key="3">
    <source>
        <dbReference type="Google" id="ProtNLM"/>
    </source>
</evidence>
<evidence type="ECO:0000313" key="2">
    <source>
        <dbReference type="Proteomes" id="UP000284706"/>
    </source>
</evidence>
<comment type="caution">
    <text evidence="1">The sequence shown here is derived from an EMBL/GenBank/DDBJ whole genome shotgun (WGS) entry which is preliminary data.</text>
</comment>
<proteinExistence type="predicted"/>
<organism evidence="1 2">
    <name type="scientific">Gymnopilus dilepis</name>
    <dbReference type="NCBI Taxonomy" id="231916"/>
    <lineage>
        <taxon>Eukaryota</taxon>
        <taxon>Fungi</taxon>
        <taxon>Dikarya</taxon>
        <taxon>Basidiomycota</taxon>
        <taxon>Agaricomycotina</taxon>
        <taxon>Agaricomycetes</taxon>
        <taxon>Agaricomycetidae</taxon>
        <taxon>Agaricales</taxon>
        <taxon>Agaricineae</taxon>
        <taxon>Hymenogastraceae</taxon>
        <taxon>Gymnopilus</taxon>
    </lineage>
</organism>
<keyword evidence="2" id="KW-1185">Reference proteome</keyword>
<gene>
    <name evidence="1" type="ORF">CVT26_010874</name>
</gene>
<dbReference type="InterPro" id="IPR019587">
    <property type="entry name" value="Polyketide_cyclase/dehydratase"/>
</dbReference>
<dbReference type="InterPro" id="IPR023393">
    <property type="entry name" value="START-like_dom_sf"/>
</dbReference>
<dbReference type="PANTHER" id="PTHR36166">
    <property type="entry name" value="CHROMOSOME 9, WHOLE GENOME SHOTGUN SEQUENCE"/>
    <property type="match status" value="1"/>
</dbReference>
<dbReference type="CDD" id="cd07822">
    <property type="entry name" value="SRPBCC_4"/>
    <property type="match status" value="1"/>
</dbReference>
<dbReference type="EMBL" id="NHYE01005637">
    <property type="protein sequence ID" value="PPQ66151.1"/>
    <property type="molecule type" value="Genomic_DNA"/>
</dbReference>
<dbReference type="AlphaFoldDB" id="A0A409VIR4"/>
<reference evidence="1 2" key="1">
    <citation type="journal article" date="2018" name="Evol. Lett.">
        <title>Horizontal gene cluster transfer increased hallucinogenic mushroom diversity.</title>
        <authorList>
            <person name="Reynolds H.T."/>
            <person name="Vijayakumar V."/>
            <person name="Gluck-Thaler E."/>
            <person name="Korotkin H.B."/>
            <person name="Matheny P.B."/>
            <person name="Slot J.C."/>
        </authorList>
    </citation>
    <scope>NUCLEOTIDE SEQUENCE [LARGE SCALE GENOMIC DNA]</scope>
    <source>
        <strain evidence="1 2">SRW20</strain>
    </source>
</reference>
<evidence type="ECO:0000313" key="1">
    <source>
        <dbReference type="EMBL" id="PPQ66151.1"/>
    </source>
</evidence>
<protein>
    <recommendedName>
        <fullName evidence="3">Coenzyme Q-binding protein COQ10 START domain-containing protein</fullName>
    </recommendedName>
</protein>
<dbReference type="Gene3D" id="3.30.530.20">
    <property type="match status" value="1"/>
</dbReference>
<dbReference type="Pfam" id="PF10604">
    <property type="entry name" value="Polyketide_cyc2"/>
    <property type="match status" value="1"/>
</dbReference>
<dbReference type="PANTHER" id="PTHR36166:SF1">
    <property type="entry name" value="SRPBCC DOMAIN-CONTAINING PROTEIN"/>
    <property type="match status" value="1"/>
</dbReference>
<accession>A0A409VIR4</accession>
<name>A0A409VIR4_9AGAR</name>
<sequence length="183" mass="20845">MSPSDSHVPPVLSEHVFHVKSSILIDAPRDKVWEILMDFPSYEKWNTFARHMTFTNPGKVPLEDQTISEGKHLKIVANMAPSLSEPSYMNRGDAFCIVSHFEPENYRVAWKSDMMPGFLLATERWQILTVDEATGKTKYETFEVFDGLLAYFVKFFVGAKLERGFAAAGESLKKYAEEQNNQA</sequence>
<dbReference type="Proteomes" id="UP000284706">
    <property type="component" value="Unassembled WGS sequence"/>
</dbReference>
<dbReference type="OrthoDB" id="509124at2759"/>